<dbReference type="EMBL" id="GBRH01265137">
    <property type="protein sequence ID" value="JAD32758.1"/>
    <property type="molecule type" value="Transcribed_RNA"/>
</dbReference>
<evidence type="ECO:0000313" key="2">
    <source>
        <dbReference type="EMBL" id="JAD32758.1"/>
    </source>
</evidence>
<name>A0A0A8Z4Z9_ARUDO</name>
<dbReference type="AlphaFoldDB" id="A0A0A8Z4Z9"/>
<protein>
    <submittedName>
        <fullName evidence="2">Uncharacterized protein</fullName>
    </submittedName>
</protein>
<feature type="region of interest" description="Disordered" evidence="1">
    <location>
        <begin position="59"/>
        <end position="82"/>
    </location>
</feature>
<organism evidence="2">
    <name type="scientific">Arundo donax</name>
    <name type="common">Giant reed</name>
    <name type="synonym">Donax arundinaceus</name>
    <dbReference type="NCBI Taxonomy" id="35708"/>
    <lineage>
        <taxon>Eukaryota</taxon>
        <taxon>Viridiplantae</taxon>
        <taxon>Streptophyta</taxon>
        <taxon>Embryophyta</taxon>
        <taxon>Tracheophyta</taxon>
        <taxon>Spermatophyta</taxon>
        <taxon>Magnoliopsida</taxon>
        <taxon>Liliopsida</taxon>
        <taxon>Poales</taxon>
        <taxon>Poaceae</taxon>
        <taxon>PACMAD clade</taxon>
        <taxon>Arundinoideae</taxon>
        <taxon>Arundineae</taxon>
        <taxon>Arundo</taxon>
    </lineage>
</organism>
<accession>A0A0A8Z4Z9</accession>
<reference evidence="2" key="2">
    <citation type="journal article" date="2015" name="Data Brief">
        <title>Shoot transcriptome of the giant reed, Arundo donax.</title>
        <authorList>
            <person name="Barrero R.A."/>
            <person name="Guerrero F.D."/>
            <person name="Moolhuijzen P."/>
            <person name="Goolsby J.A."/>
            <person name="Tidwell J."/>
            <person name="Bellgard S.E."/>
            <person name="Bellgard M.I."/>
        </authorList>
    </citation>
    <scope>NUCLEOTIDE SEQUENCE</scope>
    <source>
        <tissue evidence="2">Shoot tissue taken approximately 20 cm above the soil surface</tissue>
    </source>
</reference>
<reference evidence="2" key="1">
    <citation type="submission" date="2014-09" db="EMBL/GenBank/DDBJ databases">
        <authorList>
            <person name="Magalhaes I.L.F."/>
            <person name="Oliveira U."/>
            <person name="Santos F.R."/>
            <person name="Vidigal T.H.D.A."/>
            <person name="Brescovit A.D."/>
            <person name="Santos A.J."/>
        </authorList>
    </citation>
    <scope>NUCLEOTIDE SEQUENCE</scope>
    <source>
        <tissue evidence="2">Shoot tissue taken approximately 20 cm above the soil surface</tissue>
    </source>
</reference>
<evidence type="ECO:0000256" key="1">
    <source>
        <dbReference type="SAM" id="MobiDB-lite"/>
    </source>
</evidence>
<proteinExistence type="predicted"/>
<sequence>MWATSSCHCDEHAAGRCLQTPGCSSDMYLDRYGSDHRGMYARLSMSLYSGTLVMSSERAGPAKNNGTATMGPSVELTSATGL</sequence>
<feature type="compositionally biased region" description="Polar residues" evidence="1">
    <location>
        <begin position="64"/>
        <end position="82"/>
    </location>
</feature>